<accession>A0ABQ0ETC2</accession>
<evidence type="ECO:0000313" key="6">
    <source>
        <dbReference type="EMBL" id="GAB1290153.1"/>
    </source>
</evidence>
<dbReference type="PANTHER" id="PTHR46511">
    <property type="entry name" value="MORN REPEAT-CONTAINING PROTEIN 3"/>
    <property type="match status" value="1"/>
</dbReference>
<dbReference type="EMBL" id="BAAFST010000005">
    <property type="protein sequence ID" value="GAB1290153.1"/>
    <property type="molecule type" value="Genomic_DNA"/>
</dbReference>
<dbReference type="Proteomes" id="UP001623349">
    <property type="component" value="Unassembled WGS sequence"/>
</dbReference>
<dbReference type="Gene3D" id="2.20.110.10">
    <property type="entry name" value="Histone H3 K4-specific methyltransferase SET7/9 N-terminal domain"/>
    <property type="match status" value="2"/>
</dbReference>
<evidence type="ECO:0000313" key="7">
    <source>
        <dbReference type="Proteomes" id="UP001623349"/>
    </source>
</evidence>
<keyword evidence="2" id="KW-0677">Repeat</keyword>
<comment type="subcellular location">
    <subcellularLocation>
        <location evidence="1">Cytoplasmic vesicle</location>
        <location evidence="1">Secretory vesicle</location>
        <location evidence="1">Acrosome</location>
    </subcellularLocation>
</comment>
<comment type="caution">
    <text evidence="6">The sequence shown here is derived from an EMBL/GenBank/DDBJ whole genome shotgun (WGS) entry which is preliminary data.</text>
</comment>
<evidence type="ECO:0000256" key="4">
    <source>
        <dbReference type="ARBA" id="ARBA00039854"/>
    </source>
</evidence>
<evidence type="ECO:0000256" key="5">
    <source>
        <dbReference type="ARBA" id="ARBA00045851"/>
    </source>
</evidence>
<gene>
    <name evidence="6" type="ORF">APTSU1_000538300</name>
</gene>
<protein>
    <recommendedName>
        <fullName evidence="4">MORN repeat-containing protein 3</fullName>
    </recommendedName>
</protein>
<comment type="function">
    <text evidence="5">Assembles a suppression complex (suppresome) by tethering SIRT1 and MDM2 to regulate composite modifications of p53/TP53. Confers both deacetylation-mediated functional inactivation, by SIRT1, and ubiquitination-dependent degradation, by MDM2, of p53/TP53, promoting a proliferative and cell survival behaviors. May play a role in the regulation of spermatogenesis.</text>
</comment>
<dbReference type="PANTHER" id="PTHR46511:SF1">
    <property type="entry name" value="MORN REPEAT-CONTAINING PROTEIN 3"/>
    <property type="match status" value="1"/>
</dbReference>
<keyword evidence="3" id="KW-0968">Cytoplasmic vesicle</keyword>
<evidence type="ECO:0000256" key="1">
    <source>
        <dbReference type="ARBA" id="ARBA00004218"/>
    </source>
</evidence>
<evidence type="ECO:0000256" key="2">
    <source>
        <dbReference type="ARBA" id="ARBA00022737"/>
    </source>
</evidence>
<proteinExistence type="predicted"/>
<evidence type="ECO:0000256" key="3">
    <source>
        <dbReference type="ARBA" id="ARBA00023329"/>
    </source>
</evidence>
<dbReference type="SMART" id="SM00698">
    <property type="entry name" value="MORN"/>
    <property type="match status" value="6"/>
</dbReference>
<name>A0ABQ0ETC2_APOSI</name>
<keyword evidence="7" id="KW-1185">Reference proteome</keyword>
<sequence length="271" mass="31237">MPVTKCPRKSEPLWKGWDRKAQKNGLRHQVFAVNGDHYVGEWKGNLKHGDKHCCKEGDRLVSTVLAKPVLDKGGKGTQVWRKSGAVYEGDWKFGKRDGYGTLSHPDPETGKLRRVYSGWWKSDKKSGYGIQFFGPKEYYEGEWCSNQRSGWGRMYYSNGDIYEGQWQNDKPEGEGMLRLIFSVVENRNRYEGGWERGMKNGHGRFFYLDHGQLFEGFWVDNVAKCGTMIDFGRDEAPEPTQFPIPKVEILDPDGVLKEALDKLRKPEEEED</sequence>
<organism evidence="6 7">
    <name type="scientific">Apodemus speciosus</name>
    <name type="common">Large Japanese field mouse</name>
    <dbReference type="NCBI Taxonomy" id="105296"/>
    <lineage>
        <taxon>Eukaryota</taxon>
        <taxon>Metazoa</taxon>
        <taxon>Chordata</taxon>
        <taxon>Craniata</taxon>
        <taxon>Vertebrata</taxon>
        <taxon>Euteleostomi</taxon>
        <taxon>Mammalia</taxon>
        <taxon>Eutheria</taxon>
        <taxon>Euarchontoglires</taxon>
        <taxon>Glires</taxon>
        <taxon>Rodentia</taxon>
        <taxon>Myomorpha</taxon>
        <taxon>Muroidea</taxon>
        <taxon>Muridae</taxon>
        <taxon>Murinae</taxon>
        <taxon>Apodemus</taxon>
    </lineage>
</organism>
<dbReference type="InterPro" id="IPR052472">
    <property type="entry name" value="MORN3"/>
</dbReference>
<dbReference type="InterPro" id="IPR003409">
    <property type="entry name" value="MORN"/>
</dbReference>
<dbReference type="Pfam" id="PF02493">
    <property type="entry name" value="MORN"/>
    <property type="match status" value="5"/>
</dbReference>
<dbReference type="SUPFAM" id="SSF82185">
    <property type="entry name" value="Histone H3 K4-specific methyltransferase SET7/9 N-terminal domain"/>
    <property type="match status" value="1"/>
</dbReference>
<reference evidence="6 7" key="1">
    <citation type="submission" date="2024-08" db="EMBL/GenBank/DDBJ databases">
        <title>The draft genome of Apodemus speciosus.</title>
        <authorList>
            <person name="Nabeshima K."/>
            <person name="Suzuki S."/>
            <person name="Onuma M."/>
        </authorList>
    </citation>
    <scope>NUCLEOTIDE SEQUENCE [LARGE SCALE GENOMIC DNA]</scope>
    <source>
        <strain evidence="6">IB14-021</strain>
    </source>
</reference>